<keyword evidence="3" id="KW-1185">Reference proteome</keyword>
<evidence type="ECO:0000313" key="4">
    <source>
        <dbReference type="WBParaSite" id="NBR_0002185801-mRNA-1"/>
    </source>
</evidence>
<dbReference type="Proteomes" id="UP000271162">
    <property type="component" value="Unassembled WGS sequence"/>
</dbReference>
<name>A0A0N4YX86_NIPBR</name>
<dbReference type="WBParaSite" id="NBR_0002185801-mRNA-1">
    <property type="protein sequence ID" value="NBR_0002185801-mRNA-1"/>
    <property type="gene ID" value="NBR_0002185801"/>
</dbReference>
<evidence type="ECO:0000313" key="2">
    <source>
        <dbReference type="EMBL" id="VDL86254.1"/>
    </source>
</evidence>
<feature type="compositionally biased region" description="Low complexity" evidence="1">
    <location>
        <begin position="22"/>
        <end position="32"/>
    </location>
</feature>
<sequence>MSSKDEYDEIQSPQLSLHGDDPQSPSPSSEPASRGDVDIEYPDSQPQQLRDQVERLACHLMLLPMI</sequence>
<proteinExistence type="predicted"/>
<feature type="region of interest" description="Disordered" evidence="1">
    <location>
        <begin position="1"/>
        <end position="48"/>
    </location>
</feature>
<reference evidence="4" key="1">
    <citation type="submission" date="2017-02" db="UniProtKB">
        <authorList>
            <consortium name="WormBaseParasite"/>
        </authorList>
    </citation>
    <scope>IDENTIFICATION</scope>
</reference>
<reference evidence="2 3" key="2">
    <citation type="submission" date="2018-11" db="EMBL/GenBank/DDBJ databases">
        <authorList>
            <consortium name="Pathogen Informatics"/>
        </authorList>
    </citation>
    <scope>NUCLEOTIDE SEQUENCE [LARGE SCALE GENOMIC DNA]</scope>
</reference>
<gene>
    <name evidence="2" type="ORF">NBR_LOCUS21859</name>
</gene>
<dbReference type="AlphaFoldDB" id="A0A0N4YX86"/>
<protein>
    <submittedName>
        <fullName evidence="2 4">Uncharacterized protein</fullName>
    </submittedName>
</protein>
<organism evidence="4">
    <name type="scientific">Nippostrongylus brasiliensis</name>
    <name type="common">Rat hookworm</name>
    <dbReference type="NCBI Taxonomy" id="27835"/>
    <lineage>
        <taxon>Eukaryota</taxon>
        <taxon>Metazoa</taxon>
        <taxon>Ecdysozoa</taxon>
        <taxon>Nematoda</taxon>
        <taxon>Chromadorea</taxon>
        <taxon>Rhabditida</taxon>
        <taxon>Rhabditina</taxon>
        <taxon>Rhabditomorpha</taxon>
        <taxon>Strongyloidea</taxon>
        <taxon>Heligmosomidae</taxon>
        <taxon>Nippostrongylus</taxon>
    </lineage>
</organism>
<evidence type="ECO:0000256" key="1">
    <source>
        <dbReference type="SAM" id="MobiDB-lite"/>
    </source>
</evidence>
<dbReference type="EMBL" id="UYSL01026982">
    <property type="protein sequence ID" value="VDL86254.1"/>
    <property type="molecule type" value="Genomic_DNA"/>
</dbReference>
<evidence type="ECO:0000313" key="3">
    <source>
        <dbReference type="Proteomes" id="UP000271162"/>
    </source>
</evidence>
<accession>A0A0N4YX86</accession>